<name>F8L371_SIMNZ</name>
<reference key="1">
    <citation type="journal article" date="2011" name="Mol. Biol. Evol.">
        <title>Unity in variety -- the pan-genome of the Chlamydiae.</title>
        <authorList>
            <person name="Collingro A."/>
            <person name="Tischler P."/>
            <person name="Weinmaier T."/>
            <person name="Penz T."/>
            <person name="Heinz E."/>
            <person name="Brunham R.C."/>
            <person name="Read T.D."/>
            <person name="Bavoil P.M."/>
            <person name="Sachse K."/>
            <person name="Kahane S."/>
            <person name="Friedman M.G."/>
            <person name="Rattei T."/>
            <person name="Myers G.S.A."/>
            <person name="Horn M."/>
        </authorList>
    </citation>
    <scope>NUCLEOTIDE SEQUENCE</scope>
    <source>
        <strain>Z</strain>
    </source>
</reference>
<dbReference type="KEGG" id="sng:SNE_A18320"/>
<dbReference type="Proteomes" id="UP000000496">
    <property type="component" value="Chromosome gsn.131"/>
</dbReference>
<dbReference type="STRING" id="331113.SNE_A18320"/>
<dbReference type="AlphaFoldDB" id="F8L371"/>
<proteinExistence type="predicted"/>
<keyword evidence="2" id="KW-1185">Reference proteome</keyword>
<dbReference type="EMBL" id="FR872582">
    <property type="protein sequence ID" value="CCB89709.1"/>
    <property type="molecule type" value="Genomic_DNA"/>
</dbReference>
<evidence type="ECO:0000313" key="1">
    <source>
        <dbReference type="EMBL" id="CCB89709.1"/>
    </source>
</evidence>
<reference evidence="1 2" key="2">
    <citation type="journal article" date="2011" name="Mol. Biol. Evol.">
        <title>Unity in variety--the pan-genome of the Chlamydiae.</title>
        <authorList>
            <person name="Collingro A."/>
            <person name="Tischler P."/>
            <person name="Weinmaier T."/>
            <person name="Penz T."/>
            <person name="Heinz E."/>
            <person name="Brunham R.C."/>
            <person name="Read T.D."/>
            <person name="Bavoil P.M."/>
            <person name="Sachse K."/>
            <person name="Kahane S."/>
            <person name="Friedman M.G."/>
            <person name="Rattei T."/>
            <person name="Myers G.S."/>
            <person name="Horn M."/>
        </authorList>
    </citation>
    <scope>NUCLEOTIDE SEQUENCE [LARGE SCALE GENOMIC DNA]</scope>
    <source>
        <strain evidence="2">ATCC VR-1471 / Z</strain>
    </source>
</reference>
<gene>
    <name evidence="1" type="ordered locus">SNE_A18320</name>
</gene>
<dbReference type="HOGENOM" id="CLU_3189038_0_0_0"/>
<evidence type="ECO:0000313" key="2">
    <source>
        <dbReference type="Proteomes" id="UP000000496"/>
    </source>
</evidence>
<accession>F8L371</accession>
<protein>
    <submittedName>
        <fullName evidence="1">Uncharacterized protein</fullName>
    </submittedName>
</protein>
<organism evidence="1 2">
    <name type="scientific">Simkania negevensis (strain ATCC VR-1471 / DSM 27360 / Z)</name>
    <dbReference type="NCBI Taxonomy" id="331113"/>
    <lineage>
        <taxon>Bacteria</taxon>
        <taxon>Pseudomonadati</taxon>
        <taxon>Chlamydiota</taxon>
        <taxon>Chlamydiia</taxon>
        <taxon>Parachlamydiales</taxon>
        <taxon>Simkaniaceae</taxon>
        <taxon>Simkania</taxon>
    </lineage>
</organism>
<sequence>MRESYGCKIFLVSITKSGIKEKSDDFLEFLAKKILYAFNDSSFFKK</sequence>